<dbReference type="EMBL" id="BMAW01033880">
    <property type="protein sequence ID" value="GFU32326.1"/>
    <property type="molecule type" value="Genomic_DNA"/>
</dbReference>
<protein>
    <submittedName>
        <fullName evidence="1">Uncharacterized protein</fullName>
    </submittedName>
</protein>
<proteinExistence type="predicted"/>
<dbReference type="Proteomes" id="UP000887013">
    <property type="component" value="Unassembled WGS sequence"/>
</dbReference>
<keyword evidence="2" id="KW-1185">Reference proteome</keyword>
<evidence type="ECO:0000313" key="1">
    <source>
        <dbReference type="EMBL" id="GFU32326.1"/>
    </source>
</evidence>
<accession>A0A8X6UKU5</accession>
<dbReference type="AlphaFoldDB" id="A0A8X6UKU5"/>
<sequence length="122" mass="14574">MWKKKRIFYTQSKVMFSLPVHITSKCMTCRKFCALLSCQILKSLRNILWLKKNSPNNRRTTEVQLEYNRTIQWLKKNFDLPNSLWPLPKKQEEEAQRSDSRPRTILYSTFKSPRLSTPTYGS</sequence>
<comment type="caution">
    <text evidence="1">The sequence shown here is derived from an EMBL/GenBank/DDBJ whole genome shotgun (WGS) entry which is preliminary data.</text>
</comment>
<organism evidence="1 2">
    <name type="scientific">Nephila pilipes</name>
    <name type="common">Giant wood spider</name>
    <name type="synonym">Nephila maculata</name>
    <dbReference type="NCBI Taxonomy" id="299642"/>
    <lineage>
        <taxon>Eukaryota</taxon>
        <taxon>Metazoa</taxon>
        <taxon>Ecdysozoa</taxon>
        <taxon>Arthropoda</taxon>
        <taxon>Chelicerata</taxon>
        <taxon>Arachnida</taxon>
        <taxon>Araneae</taxon>
        <taxon>Araneomorphae</taxon>
        <taxon>Entelegynae</taxon>
        <taxon>Araneoidea</taxon>
        <taxon>Nephilidae</taxon>
        <taxon>Nephila</taxon>
    </lineage>
</organism>
<evidence type="ECO:0000313" key="2">
    <source>
        <dbReference type="Proteomes" id="UP000887013"/>
    </source>
</evidence>
<name>A0A8X6UKU5_NEPPI</name>
<gene>
    <name evidence="1" type="ORF">NPIL_113811</name>
</gene>
<reference evidence="1" key="1">
    <citation type="submission" date="2020-08" db="EMBL/GenBank/DDBJ databases">
        <title>Multicomponent nature underlies the extraordinary mechanical properties of spider dragline silk.</title>
        <authorList>
            <person name="Kono N."/>
            <person name="Nakamura H."/>
            <person name="Mori M."/>
            <person name="Yoshida Y."/>
            <person name="Ohtoshi R."/>
            <person name="Malay A.D."/>
            <person name="Moran D.A.P."/>
            <person name="Tomita M."/>
            <person name="Numata K."/>
            <person name="Arakawa K."/>
        </authorList>
    </citation>
    <scope>NUCLEOTIDE SEQUENCE</scope>
</reference>